<evidence type="ECO:0000256" key="3">
    <source>
        <dbReference type="ARBA" id="ARBA00022519"/>
    </source>
</evidence>
<keyword evidence="6 7" id="KW-0472">Membrane</keyword>
<evidence type="ECO:0000256" key="6">
    <source>
        <dbReference type="ARBA" id="ARBA00023136"/>
    </source>
</evidence>
<reference evidence="9 10" key="1">
    <citation type="submission" date="2024-09" db="EMBL/GenBank/DDBJ databases">
        <authorList>
            <person name="Sun Q."/>
            <person name="Mori K."/>
        </authorList>
    </citation>
    <scope>NUCLEOTIDE SEQUENCE [LARGE SCALE GENOMIC DNA]</scope>
    <source>
        <strain evidence="9 10">ATCC 51285</strain>
    </source>
</reference>
<dbReference type="RefSeq" id="WP_051527743.1">
    <property type="nucleotide sequence ID" value="NZ_JBHLZN010000001.1"/>
</dbReference>
<feature type="transmembrane region" description="Helical" evidence="7">
    <location>
        <begin position="104"/>
        <end position="123"/>
    </location>
</feature>
<keyword evidence="2" id="KW-1003">Cell membrane</keyword>
<evidence type="ECO:0000259" key="8">
    <source>
        <dbReference type="Pfam" id="PF01694"/>
    </source>
</evidence>
<evidence type="ECO:0000313" key="9">
    <source>
        <dbReference type="EMBL" id="MFB9885065.1"/>
    </source>
</evidence>
<evidence type="ECO:0000313" key="10">
    <source>
        <dbReference type="Proteomes" id="UP001589628"/>
    </source>
</evidence>
<dbReference type="GO" id="GO:0006508">
    <property type="term" value="P:proteolysis"/>
    <property type="evidence" value="ECO:0007669"/>
    <property type="project" value="UniProtKB-KW"/>
</dbReference>
<keyword evidence="10" id="KW-1185">Reference proteome</keyword>
<feature type="transmembrane region" description="Helical" evidence="7">
    <location>
        <begin position="70"/>
        <end position="92"/>
    </location>
</feature>
<organism evidence="9 10">
    <name type="scientific">Balneatrix alpica</name>
    <dbReference type="NCBI Taxonomy" id="75684"/>
    <lineage>
        <taxon>Bacteria</taxon>
        <taxon>Pseudomonadati</taxon>
        <taxon>Pseudomonadota</taxon>
        <taxon>Gammaproteobacteria</taxon>
        <taxon>Oceanospirillales</taxon>
        <taxon>Balneatrichaceae</taxon>
        <taxon>Balneatrix</taxon>
    </lineage>
</organism>
<dbReference type="Proteomes" id="UP001589628">
    <property type="component" value="Unassembled WGS sequence"/>
</dbReference>
<dbReference type="GO" id="GO:0008233">
    <property type="term" value="F:peptidase activity"/>
    <property type="evidence" value="ECO:0007669"/>
    <property type="project" value="UniProtKB-KW"/>
</dbReference>
<dbReference type="InterPro" id="IPR035952">
    <property type="entry name" value="Rhomboid-like_sf"/>
</dbReference>
<keyword evidence="5 7" id="KW-1133">Transmembrane helix</keyword>
<comment type="subcellular location">
    <subcellularLocation>
        <location evidence="1">Membrane</location>
        <topology evidence="1">Multi-pass membrane protein</topology>
    </subcellularLocation>
</comment>
<protein>
    <submittedName>
        <fullName evidence="9">Rhomboid family intramembrane serine protease</fullName>
        <ecNumber evidence="9">3.4.21.105</ecNumber>
    </submittedName>
</protein>
<name>A0ABV5Z712_9GAMM</name>
<dbReference type="InterPro" id="IPR022764">
    <property type="entry name" value="Peptidase_S54_rhomboid_dom"/>
</dbReference>
<keyword evidence="3" id="KW-0997">Cell inner membrane</keyword>
<dbReference type="SUPFAM" id="SSF144091">
    <property type="entry name" value="Rhomboid-like"/>
    <property type="match status" value="1"/>
</dbReference>
<keyword evidence="9" id="KW-0645">Protease</keyword>
<dbReference type="Pfam" id="PF01694">
    <property type="entry name" value="Rhomboid"/>
    <property type="match status" value="1"/>
</dbReference>
<dbReference type="EMBL" id="JBHLZN010000001">
    <property type="protein sequence ID" value="MFB9885065.1"/>
    <property type="molecule type" value="Genomic_DNA"/>
</dbReference>
<accession>A0ABV5Z712</accession>
<feature type="domain" description="Peptidase S54 rhomboid" evidence="8">
    <location>
        <begin position="67"/>
        <end position="206"/>
    </location>
</feature>
<keyword evidence="4 7" id="KW-0812">Transmembrane</keyword>
<dbReference type="EC" id="3.4.21.105" evidence="9"/>
<dbReference type="PANTHER" id="PTHR43066">
    <property type="entry name" value="RHOMBOID-RELATED PROTEIN"/>
    <property type="match status" value="1"/>
</dbReference>
<gene>
    <name evidence="9" type="ORF">ACFFLH_01390</name>
</gene>
<feature type="transmembrane region" description="Helical" evidence="7">
    <location>
        <begin position="129"/>
        <end position="149"/>
    </location>
</feature>
<evidence type="ECO:0000256" key="1">
    <source>
        <dbReference type="ARBA" id="ARBA00004141"/>
    </source>
</evidence>
<evidence type="ECO:0000256" key="5">
    <source>
        <dbReference type="ARBA" id="ARBA00022989"/>
    </source>
</evidence>
<evidence type="ECO:0000256" key="7">
    <source>
        <dbReference type="SAM" id="Phobius"/>
    </source>
</evidence>
<feature type="transmembrane region" description="Helical" evidence="7">
    <location>
        <begin position="191"/>
        <end position="209"/>
    </location>
</feature>
<keyword evidence="9" id="KW-0378">Hydrolase</keyword>
<evidence type="ECO:0000256" key="2">
    <source>
        <dbReference type="ARBA" id="ARBA00022475"/>
    </source>
</evidence>
<dbReference type="PANTHER" id="PTHR43066:SF26">
    <property type="entry name" value="RHOMBOID PROTEASE GLPG"/>
    <property type="match status" value="1"/>
</dbReference>
<proteinExistence type="predicted"/>
<comment type="caution">
    <text evidence="9">The sequence shown here is derived from an EMBL/GenBank/DDBJ whole genome shotgun (WGS) entry which is preliminary data.</text>
</comment>
<evidence type="ECO:0000256" key="4">
    <source>
        <dbReference type="ARBA" id="ARBA00022692"/>
    </source>
</evidence>
<feature type="transmembrane region" description="Helical" evidence="7">
    <location>
        <begin position="161"/>
        <end position="185"/>
    </location>
</feature>
<dbReference type="Gene3D" id="1.20.1540.10">
    <property type="entry name" value="Rhomboid-like"/>
    <property type="match status" value="1"/>
</dbReference>
<sequence length="215" mass="23721">MGLISPSSWQAMRRIPVTSLTLALALLVAALTLLGDYLPTLAWFTIVPLVQQGNYLYGTTLEATLQQGQWWRLLSPALIHFGALHLVFNALWIWEGGRRLERMFGSGSVLPLLLMSALVANLAQYYAGSFLFGGLSGVVYAYLAALWLWDRLRPAQASGLSPALFGFMLVWLALGFTEMTATLGFGTMANAAHVAGLLTGLVWALWWHWRVPARR</sequence>